<feature type="compositionally biased region" description="Polar residues" evidence="2">
    <location>
        <begin position="49"/>
        <end position="83"/>
    </location>
</feature>
<evidence type="ECO:0000256" key="2">
    <source>
        <dbReference type="SAM" id="MobiDB-lite"/>
    </source>
</evidence>
<feature type="coiled-coil region" evidence="1">
    <location>
        <begin position="119"/>
        <end position="181"/>
    </location>
</feature>
<gene>
    <name evidence="3" type="ORF">ACI2I3_04380</name>
</gene>
<accession>A0ABW8LA47</accession>
<keyword evidence="4" id="KW-1185">Reference proteome</keyword>
<sequence>MNRKKMRPRSTQSSEKNTANLRQKWWLLAVLVALLIGYFAWKSTTPATDTLPIKSSSSKTEQTKAAPSATPLDNETNDTTFNESAALSATSSSQTLDPNTSRQVLDADAILNAPLPETDSLAKEEIDRLEDEQRRLAEQEKLAAEQLAMNKQLTAMKAEQIALLEQQIAKLEADNTDQAAIE</sequence>
<evidence type="ECO:0000313" key="3">
    <source>
        <dbReference type="EMBL" id="MFK4000574.1"/>
    </source>
</evidence>
<dbReference type="Proteomes" id="UP001620234">
    <property type="component" value="Unassembled WGS sequence"/>
</dbReference>
<evidence type="ECO:0000313" key="4">
    <source>
        <dbReference type="Proteomes" id="UP001620234"/>
    </source>
</evidence>
<evidence type="ECO:0000256" key="1">
    <source>
        <dbReference type="SAM" id="Coils"/>
    </source>
</evidence>
<feature type="compositionally biased region" description="Low complexity" evidence="2">
    <location>
        <begin position="84"/>
        <end position="96"/>
    </location>
</feature>
<reference evidence="3 4" key="1">
    <citation type="submission" date="2024-11" db="EMBL/GenBank/DDBJ databases">
        <title>The Natural Products Discovery Center: Release of the First 8490 Sequenced Strains for Exploring Actinobacteria Biosynthetic Diversity.</title>
        <authorList>
            <person name="Kalkreuter E."/>
            <person name="Kautsar S.A."/>
            <person name="Yang D."/>
            <person name="Bader C.D."/>
            <person name="Teijaro C.N."/>
            <person name="Fluegel L."/>
            <person name="Davis C.M."/>
            <person name="Simpson J.R."/>
            <person name="Lauterbach L."/>
            <person name="Steele A.D."/>
            <person name="Gui C."/>
            <person name="Meng S."/>
            <person name="Li G."/>
            <person name="Viehrig K."/>
            <person name="Ye F."/>
            <person name="Su P."/>
            <person name="Kiefer A.F."/>
            <person name="Nichols A."/>
            <person name="Cepeda A.J."/>
            <person name="Yan W."/>
            <person name="Fan B."/>
            <person name="Jiang Y."/>
            <person name="Adhikari A."/>
            <person name="Zheng C.-J."/>
            <person name="Schuster L."/>
            <person name="Cowan T.M."/>
            <person name="Smanski M.J."/>
            <person name="Chevrette M.G."/>
            <person name="De Carvalho L.P.S."/>
            <person name="Shen B."/>
        </authorList>
    </citation>
    <scope>NUCLEOTIDE SEQUENCE [LARGE SCALE GENOMIC DNA]</scope>
    <source>
        <strain evidence="3 4">NPDC077433</strain>
    </source>
</reference>
<proteinExistence type="predicted"/>
<feature type="region of interest" description="Disordered" evidence="2">
    <location>
        <begin position="49"/>
        <end position="99"/>
    </location>
</feature>
<dbReference type="EMBL" id="JBJDPD010000004">
    <property type="protein sequence ID" value="MFK4000574.1"/>
    <property type="molecule type" value="Genomic_DNA"/>
</dbReference>
<comment type="caution">
    <text evidence="3">The sequence shown here is derived from an EMBL/GenBank/DDBJ whole genome shotgun (WGS) entry which is preliminary data.</text>
</comment>
<name>A0ABW8LA47_9GAMM</name>
<organism evidence="3 4">
    <name type="scientific">Psychrobacter namhaensis</name>
    <dbReference type="NCBI Taxonomy" id="292734"/>
    <lineage>
        <taxon>Bacteria</taxon>
        <taxon>Pseudomonadati</taxon>
        <taxon>Pseudomonadota</taxon>
        <taxon>Gammaproteobacteria</taxon>
        <taxon>Moraxellales</taxon>
        <taxon>Moraxellaceae</taxon>
        <taxon>Psychrobacter</taxon>
    </lineage>
</organism>
<keyword evidence="1" id="KW-0175">Coiled coil</keyword>
<dbReference type="RefSeq" id="WP_230708942.1">
    <property type="nucleotide sequence ID" value="NZ_JBJDPD010000004.1"/>
</dbReference>
<protein>
    <submittedName>
        <fullName evidence="3">Uncharacterized protein</fullName>
    </submittedName>
</protein>